<protein>
    <submittedName>
        <fullName evidence="2">Glycerophosphoryl diester phosphodiesterase</fullName>
    </submittedName>
</protein>
<organism evidence="2 3">
    <name type="scientific">Winogradskyella pacifica</name>
    <dbReference type="NCBI Taxonomy" id="664642"/>
    <lineage>
        <taxon>Bacteria</taxon>
        <taxon>Pseudomonadati</taxon>
        <taxon>Bacteroidota</taxon>
        <taxon>Flavobacteriia</taxon>
        <taxon>Flavobacteriales</taxon>
        <taxon>Flavobacteriaceae</taxon>
        <taxon>Winogradskyella</taxon>
    </lineage>
</organism>
<dbReference type="AlphaFoldDB" id="A0A3D9N0P5"/>
<sequence>MSCNSKKQIDIQGHRGCRGLLPENSLPAFEKAIDLGVHTLELDIVISKDHKVVVSHEPYMNPIICLNPEGDVLPNNSEETYNLYHMNYDEIKQFDCGSKFHPTYPQQEKLKTYKPLLSEVFDLVKAKDSDVKFNIEIKSETSYYGIFTPQPEAYVKLVLDEIEKNDMLNRVNLQSFDVVILEEIKKQSPKMEVALLVEDNETIDVKLEELSFKPEIISPYFKLLTAESVKAYQDQGFKVIPWTINATEDMKLMQSWAVDGIITDYPDQLIEILKQ</sequence>
<dbReference type="GO" id="GO:0008081">
    <property type="term" value="F:phosphoric diester hydrolase activity"/>
    <property type="evidence" value="ECO:0007669"/>
    <property type="project" value="InterPro"/>
</dbReference>
<evidence type="ECO:0000313" key="2">
    <source>
        <dbReference type="EMBL" id="REE24294.1"/>
    </source>
</evidence>
<keyword evidence="3" id="KW-1185">Reference proteome</keyword>
<dbReference type="PANTHER" id="PTHR46211:SF14">
    <property type="entry name" value="GLYCEROPHOSPHODIESTER PHOSPHODIESTERASE"/>
    <property type="match status" value="1"/>
</dbReference>
<gene>
    <name evidence="2" type="ORF">DFQ09_10459</name>
</gene>
<dbReference type="CDD" id="cd08567">
    <property type="entry name" value="GDPD_SpGDE_like"/>
    <property type="match status" value="1"/>
</dbReference>
<comment type="caution">
    <text evidence="2">The sequence shown here is derived from an EMBL/GenBank/DDBJ whole genome shotgun (WGS) entry which is preliminary data.</text>
</comment>
<dbReference type="InterPro" id="IPR017946">
    <property type="entry name" value="PLC-like_Pdiesterase_TIM-brl"/>
</dbReference>
<dbReference type="PANTHER" id="PTHR46211">
    <property type="entry name" value="GLYCEROPHOSPHORYL DIESTER PHOSPHODIESTERASE"/>
    <property type="match status" value="1"/>
</dbReference>
<feature type="domain" description="GP-PDE" evidence="1">
    <location>
        <begin position="9"/>
        <end position="273"/>
    </location>
</feature>
<dbReference type="OrthoDB" id="384721at2"/>
<dbReference type="EMBL" id="QREI01000004">
    <property type="protein sequence ID" value="REE24294.1"/>
    <property type="molecule type" value="Genomic_DNA"/>
</dbReference>
<dbReference type="SUPFAM" id="SSF51695">
    <property type="entry name" value="PLC-like phosphodiesterases"/>
    <property type="match status" value="1"/>
</dbReference>
<dbReference type="Gene3D" id="3.20.20.190">
    <property type="entry name" value="Phosphatidylinositol (PI) phosphodiesterase"/>
    <property type="match status" value="1"/>
</dbReference>
<proteinExistence type="predicted"/>
<dbReference type="GO" id="GO:0006629">
    <property type="term" value="P:lipid metabolic process"/>
    <property type="evidence" value="ECO:0007669"/>
    <property type="project" value="InterPro"/>
</dbReference>
<accession>A0A3D9N0P5</accession>
<name>A0A3D9N0P5_9FLAO</name>
<evidence type="ECO:0000259" key="1">
    <source>
        <dbReference type="PROSITE" id="PS51704"/>
    </source>
</evidence>
<dbReference type="Pfam" id="PF03009">
    <property type="entry name" value="GDPD"/>
    <property type="match status" value="1"/>
</dbReference>
<dbReference type="PROSITE" id="PS51704">
    <property type="entry name" value="GP_PDE"/>
    <property type="match status" value="1"/>
</dbReference>
<dbReference type="Proteomes" id="UP000256919">
    <property type="component" value="Unassembled WGS sequence"/>
</dbReference>
<dbReference type="InterPro" id="IPR030395">
    <property type="entry name" value="GP_PDE_dom"/>
</dbReference>
<reference evidence="2 3" key="1">
    <citation type="submission" date="2018-07" db="EMBL/GenBank/DDBJ databases">
        <title>Genomic Encyclopedia of Type Strains, Phase III (KMG-III): the genomes of soil and plant-associated and newly described type strains.</title>
        <authorList>
            <person name="Whitman W."/>
        </authorList>
    </citation>
    <scope>NUCLEOTIDE SEQUENCE [LARGE SCALE GENOMIC DNA]</scope>
    <source>
        <strain evidence="2 3">CECT 7948</strain>
    </source>
</reference>
<evidence type="ECO:0000313" key="3">
    <source>
        <dbReference type="Proteomes" id="UP000256919"/>
    </source>
</evidence>